<reference evidence="1" key="1">
    <citation type="submission" date="2022-04" db="EMBL/GenBank/DDBJ databases">
        <title>Jade perch genome.</title>
        <authorList>
            <person name="Chao B."/>
        </authorList>
    </citation>
    <scope>NUCLEOTIDE SEQUENCE</scope>
    <source>
        <strain evidence="1">CB-2022</strain>
    </source>
</reference>
<comment type="caution">
    <text evidence="1">The sequence shown here is derived from an EMBL/GenBank/DDBJ whole genome shotgun (WGS) entry which is preliminary data.</text>
</comment>
<protein>
    <submittedName>
        <fullName evidence="1">Uncharacterized protein</fullName>
    </submittedName>
</protein>
<keyword evidence="2" id="KW-1185">Reference proteome</keyword>
<dbReference type="EMBL" id="CM041539">
    <property type="protein sequence ID" value="KAI3367757.1"/>
    <property type="molecule type" value="Genomic_DNA"/>
</dbReference>
<proteinExistence type="predicted"/>
<evidence type="ECO:0000313" key="2">
    <source>
        <dbReference type="Proteomes" id="UP000831701"/>
    </source>
</evidence>
<sequence>MGRLNFYALWSLRDAPRQFISKSNQRCFQVHVPLPLPKHLVIFGLGEWKSSETTISVEVLVSAEVQAQKIGTLSAQARYVEKMYQPLYMKKIKSKLVKMDFEPFRCLTWEGEWNSDLLTVAAERGRRGVYGKIVLTECGEGEAGVFSSTPLVQRKCLFPDQQGAADLSCTLHQSAINETITPDTSHMGDSVCYAEVQVNKIDTTGSITGQKPPVWPTDKTPRRTLISKRGHLTWSSEDMDSPTEDQASTPKKLRLSRMNSQEEMSVQIKNENREVSACPSKRWSHTMCLSDPDTAILIGGETAEQNYCEDSLWKLELDSDFWFPMDSSASGPVPLCARGHSATYDPQSKSVFVYGGLREGQRYSDLYILNTLTWKWRSVTAKGNVPNLAHHSAVFYKKELFVFGGIQPSHSSGDKSCSNALYIFNPEFELWYQPIVEGDRPLPRFGHSATLISQKLIIFGGRKTATYLNDLHVLDLGFMEYTAVKSGNMPPLPRGFHAALPVSDNRILVCGGCSAIGALQDVHIFNTDTSMWSSVASPQLCSKPRAGHSMINLGCSTLTDTETHEQAENVSVHCTLLVFGGSDCCGTFYNDTVKCTVEIPCEK</sequence>
<gene>
    <name evidence="1" type="ORF">L3Q82_026597</name>
</gene>
<evidence type="ECO:0000313" key="1">
    <source>
        <dbReference type="EMBL" id="KAI3367757.1"/>
    </source>
</evidence>
<accession>A0ACB8WIV9</accession>
<name>A0ACB8WIV9_9TELE</name>
<dbReference type="Proteomes" id="UP000831701">
    <property type="component" value="Chromosome 9"/>
</dbReference>
<organism evidence="1 2">
    <name type="scientific">Scortum barcoo</name>
    <name type="common">barcoo grunter</name>
    <dbReference type="NCBI Taxonomy" id="214431"/>
    <lineage>
        <taxon>Eukaryota</taxon>
        <taxon>Metazoa</taxon>
        <taxon>Chordata</taxon>
        <taxon>Craniata</taxon>
        <taxon>Vertebrata</taxon>
        <taxon>Euteleostomi</taxon>
        <taxon>Actinopterygii</taxon>
        <taxon>Neopterygii</taxon>
        <taxon>Teleostei</taxon>
        <taxon>Neoteleostei</taxon>
        <taxon>Acanthomorphata</taxon>
        <taxon>Eupercaria</taxon>
        <taxon>Centrarchiformes</taxon>
        <taxon>Terapontoidei</taxon>
        <taxon>Terapontidae</taxon>
        <taxon>Scortum</taxon>
    </lineage>
</organism>